<evidence type="ECO:0000313" key="1">
    <source>
        <dbReference type="EMBL" id="CAL1291485.1"/>
    </source>
</evidence>
<reference evidence="1 2" key="1">
    <citation type="submission" date="2024-04" db="EMBL/GenBank/DDBJ databases">
        <authorList>
            <person name="Rising A."/>
            <person name="Reimegard J."/>
            <person name="Sonavane S."/>
            <person name="Akerstrom W."/>
            <person name="Nylinder S."/>
            <person name="Hedman E."/>
            <person name="Kallberg Y."/>
        </authorList>
    </citation>
    <scope>NUCLEOTIDE SEQUENCE [LARGE SCALE GENOMIC DNA]</scope>
</reference>
<organism evidence="1 2">
    <name type="scientific">Larinioides sclopetarius</name>
    <dbReference type="NCBI Taxonomy" id="280406"/>
    <lineage>
        <taxon>Eukaryota</taxon>
        <taxon>Metazoa</taxon>
        <taxon>Ecdysozoa</taxon>
        <taxon>Arthropoda</taxon>
        <taxon>Chelicerata</taxon>
        <taxon>Arachnida</taxon>
        <taxon>Araneae</taxon>
        <taxon>Araneomorphae</taxon>
        <taxon>Entelegynae</taxon>
        <taxon>Araneoidea</taxon>
        <taxon>Araneidae</taxon>
        <taxon>Larinioides</taxon>
    </lineage>
</organism>
<gene>
    <name evidence="1" type="ORF">LARSCL_LOCUS17113</name>
</gene>
<accession>A0AAV2B6I7</accession>
<dbReference type="AlphaFoldDB" id="A0AAV2B6I7"/>
<keyword evidence="2" id="KW-1185">Reference proteome</keyword>
<sequence>MRSLDTIEHCRKKHVFKFRNDIDIKFKRIEVEVINRNHTAKKIQL</sequence>
<name>A0AAV2B6I7_9ARAC</name>
<protein>
    <submittedName>
        <fullName evidence="1">Uncharacterized protein</fullName>
    </submittedName>
</protein>
<dbReference type="EMBL" id="CAXIEN010000283">
    <property type="protein sequence ID" value="CAL1291485.1"/>
    <property type="molecule type" value="Genomic_DNA"/>
</dbReference>
<evidence type="ECO:0000313" key="2">
    <source>
        <dbReference type="Proteomes" id="UP001497382"/>
    </source>
</evidence>
<proteinExistence type="predicted"/>
<dbReference type="Proteomes" id="UP001497382">
    <property type="component" value="Unassembled WGS sequence"/>
</dbReference>
<comment type="caution">
    <text evidence="1">The sequence shown here is derived from an EMBL/GenBank/DDBJ whole genome shotgun (WGS) entry which is preliminary data.</text>
</comment>